<dbReference type="AlphaFoldDB" id="A0A0P9FGF3"/>
<evidence type="ECO:0000313" key="2">
    <source>
        <dbReference type="EMBL" id="KPV52195.1"/>
    </source>
</evidence>
<dbReference type="PANTHER" id="PTHR37461:SF1">
    <property type="entry name" value="ANTI-SIGMA-K FACTOR RSKA"/>
    <property type="match status" value="1"/>
</dbReference>
<evidence type="ECO:0000313" key="3">
    <source>
        <dbReference type="Proteomes" id="UP000050509"/>
    </source>
</evidence>
<proteinExistence type="predicted"/>
<dbReference type="EMBL" id="LJCR01000627">
    <property type="protein sequence ID" value="KPV52195.1"/>
    <property type="molecule type" value="Genomic_DNA"/>
</dbReference>
<dbReference type="InterPro" id="IPR018764">
    <property type="entry name" value="RskA_C"/>
</dbReference>
<feature type="domain" description="Anti-sigma K factor RskA C-terminal" evidence="1">
    <location>
        <begin position="2"/>
        <end position="91"/>
    </location>
</feature>
<accession>A0A0P9FGF3</accession>
<sequence>LTSPERGASAAMYMQPGSERAVLVVQGLPPAAAGTTYQFWFARAGEQVPSATFAVAADGSATLALQAPAPVAEYEQVMVTVEDSGGSQQPSVAVVLSGTLASALRPNGRG</sequence>
<dbReference type="PANTHER" id="PTHR37461">
    <property type="entry name" value="ANTI-SIGMA-K FACTOR RSKA"/>
    <property type="match status" value="1"/>
</dbReference>
<feature type="non-terminal residue" evidence="2">
    <location>
        <position position="1"/>
    </location>
</feature>
<protein>
    <recommendedName>
        <fullName evidence="1">Anti-sigma K factor RskA C-terminal domain-containing protein</fullName>
    </recommendedName>
</protein>
<organism evidence="2 3">
    <name type="scientific">Kouleothrix aurantiaca</name>
    <dbReference type="NCBI Taxonomy" id="186479"/>
    <lineage>
        <taxon>Bacteria</taxon>
        <taxon>Bacillati</taxon>
        <taxon>Chloroflexota</taxon>
        <taxon>Chloroflexia</taxon>
        <taxon>Chloroflexales</taxon>
        <taxon>Roseiflexineae</taxon>
        <taxon>Roseiflexaceae</taxon>
        <taxon>Kouleothrix</taxon>
    </lineage>
</organism>
<reference evidence="2 3" key="1">
    <citation type="submission" date="2015-09" db="EMBL/GenBank/DDBJ databases">
        <title>Draft genome sequence of Kouleothrix aurantiaca JCM 19913.</title>
        <authorList>
            <person name="Hemp J."/>
        </authorList>
    </citation>
    <scope>NUCLEOTIDE SEQUENCE [LARGE SCALE GENOMIC DNA]</scope>
    <source>
        <strain evidence="2 3">COM-B</strain>
    </source>
</reference>
<dbReference type="GO" id="GO:0016989">
    <property type="term" value="F:sigma factor antagonist activity"/>
    <property type="evidence" value="ECO:0007669"/>
    <property type="project" value="TreeGrafter"/>
</dbReference>
<name>A0A0P9FGF3_9CHLR</name>
<gene>
    <name evidence="2" type="ORF">SE17_16920</name>
</gene>
<dbReference type="GO" id="GO:0005886">
    <property type="term" value="C:plasma membrane"/>
    <property type="evidence" value="ECO:0007669"/>
    <property type="project" value="InterPro"/>
</dbReference>
<dbReference type="Pfam" id="PF10099">
    <property type="entry name" value="RskA_C"/>
    <property type="match status" value="1"/>
</dbReference>
<keyword evidence="3" id="KW-1185">Reference proteome</keyword>
<dbReference type="Proteomes" id="UP000050509">
    <property type="component" value="Unassembled WGS sequence"/>
</dbReference>
<dbReference type="GO" id="GO:0006417">
    <property type="term" value="P:regulation of translation"/>
    <property type="evidence" value="ECO:0007669"/>
    <property type="project" value="TreeGrafter"/>
</dbReference>
<evidence type="ECO:0000259" key="1">
    <source>
        <dbReference type="Pfam" id="PF10099"/>
    </source>
</evidence>
<comment type="caution">
    <text evidence="2">The sequence shown here is derived from an EMBL/GenBank/DDBJ whole genome shotgun (WGS) entry which is preliminary data.</text>
</comment>
<dbReference type="InterPro" id="IPR051474">
    <property type="entry name" value="Anti-sigma-K/W_factor"/>
</dbReference>